<accession>A0AAD7FMD5</accession>
<keyword evidence="8" id="KW-1185">Reference proteome</keyword>
<comment type="caution">
    <text evidence="7">The sequence shown here is derived from an EMBL/GenBank/DDBJ whole genome shotgun (WGS) entry which is preliminary data.</text>
</comment>
<evidence type="ECO:0000256" key="1">
    <source>
        <dbReference type="ARBA" id="ARBA00004127"/>
    </source>
</evidence>
<feature type="transmembrane region" description="Helical" evidence="6">
    <location>
        <begin position="260"/>
        <end position="283"/>
    </location>
</feature>
<organism evidence="7 8">
    <name type="scientific">Roridomyces roridus</name>
    <dbReference type="NCBI Taxonomy" id="1738132"/>
    <lineage>
        <taxon>Eukaryota</taxon>
        <taxon>Fungi</taxon>
        <taxon>Dikarya</taxon>
        <taxon>Basidiomycota</taxon>
        <taxon>Agaricomycotina</taxon>
        <taxon>Agaricomycetes</taxon>
        <taxon>Agaricomycetidae</taxon>
        <taxon>Agaricales</taxon>
        <taxon>Marasmiineae</taxon>
        <taxon>Mycenaceae</taxon>
        <taxon>Roridomyces</taxon>
    </lineage>
</organism>
<dbReference type="Pfam" id="PF10332">
    <property type="entry name" value="DUF2418"/>
    <property type="match status" value="1"/>
</dbReference>
<evidence type="ECO:0000256" key="2">
    <source>
        <dbReference type="ARBA" id="ARBA00022692"/>
    </source>
</evidence>
<dbReference type="InterPro" id="IPR018819">
    <property type="entry name" value="Nur1/Mug154"/>
</dbReference>
<feature type="transmembrane region" description="Helical" evidence="6">
    <location>
        <begin position="142"/>
        <end position="163"/>
    </location>
</feature>
<keyword evidence="4 6" id="KW-0472">Membrane</keyword>
<dbReference type="GO" id="GO:0012505">
    <property type="term" value="C:endomembrane system"/>
    <property type="evidence" value="ECO:0007669"/>
    <property type="project" value="UniProtKB-SubCell"/>
</dbReference>
<evidence type="ECO:0008006" key="9">
    <source>
        <dbReference type="Google" id="ProtNLM"/>
    </source>
</evidence>
<dbReference type="GO" id="GO:0043007">
    <property type="term" value="P:maintenance of rDNA"/>
    <property type="evidence" value="ECO:0007669"/>
    <property type="project" value="TreeGrafter"/>
</dbReference>
<gene>
    <name evidence="7" type="ORF">FB45DRAFT_912982</name>
</gene>
<dbReference type="Proteomes" id="UP001221142">
    <property type="component" value="Unassembled WGS sequence"/>
</dbReference>
<dbReference type="PANTHER" id="PTHR28293">
    <property type="entry name" value="NUCLEAR RIM PROTEIN 1"/>
    <property type="match status" value="1"/>
</dbReference>
<evidence type="ECO:0000256" key="5">
    <source>
        <dbReference type="SAM" id="MobiDB-lite"/>
    </source>
</evidence>
<dbReference type="AlphaFoldDB" id="A0AAD7FMD5"/>
<evidence type="ECO:0000256" key="6">
    <source>
        <dbReference type="SAM" id="Phobius"/>
    </source>
</evidence>
<protein>
    <recommendedName>
        <fullName evidence="9">Nuclear rim protein 1</fullName>
    </recommendedName>
</protein>
<dbReference type="GO" id="GO:0007096">
    <property type="term" value="P:regulation of exit from mitosis"/>
    <property type="evidence" value="ECO:0007669"/>
    <property type="project" value="TreeGrafter"/>
</dbReference>
<keyword evidence="3 6" id="KW-1133">Transmembrane helix</keyword>
<sequence length="341" mass="38248">MALRKRAVNNAATSTMDSPGPALSLPQTPRNRPSIFVDRSPASTSSISSNFPFDWEAARSRPYGTPQSAAKSRRSAGVPGTPLRKAIVRKQGQPRTSAWIIGGTMHFIHFCLRVNQMRKISDADLGWEDLYQEDSGQSWFDWTVPLTLLLVTAAVLNTVYLFSRIKLYRLHLRPDPVSSPNAKFVPANLDFQPLEPPPLTSRMIKSFMHGFSVSWRFLLGFQPPVSPPAPSVKTRVQQLEVWTPGELEMTLFNVYSPVHAFLWMATGSSNWILMILIMGLVGVQANAMTLSYKALLKDKEIIAAEVFNEYNSGFVYPRINPVRKDVAVMTHQSEVVNIWED</sequence>
<dbReference type="PANTHER" id="PTHR28293:SF1">
    <property type="entry name" value="NUCLEAR RIM PROTEIN 1"/>
    <property type="match status" value="1"/>
</dbReference>
<feature type="region of interest" description="Disordered" evidence="5">
    <location>
        <begin position="1"/>
        <end position="46"/>
    </location>
</feature>
<evidence type="ECO:0000256" key="3">
    <source>
        <dbReference type="ARBA" id="ARBA00022989"/>
    </source>
</evidence>
<name>A0AAD7FMD5_9AGAR</name>
<evidence type="ECO:0000313" key="8">
    <source>
        <dbReference type="Proteomes" id="UP001221142"/>
    </source>
</evidence>
<comment type="subcellular location">
    <subcellularLocation>
        <location evidence="1">Endomembrane system</location>
        <topology evidence="1">Multi-pass membrane protein</topology>
    </subcellularLocation>
</comment>
<keyword evidence="2 6" id="KW-0812">Transmembrane</keyword>
<evidence type="ECO:0000256" key="4">
    <source>
        <dbReference type="ARBA" id="ARBA00023136"/>
    </source>
</evidence>
<evidence type="ECO:0000313" key="7">
    <source>
        <dbReference type="EMBL" id="KAJ7632629.1"/>
    </source>
</evidence>
<dbReference type="EMBL" id="JARKIF010000008">
    <property type="protein sequence ID" value="KAJ7632629.1"/>
    <property type="molecule type" value="Genomic_DNA"/>
</dbReference>
<reference evidence="7" key="1">
    <citation type="submission" date="2023-03" db="EMBL/GenBank/DDBJ databases">
        <title>Massive genome expansion in bonnet fungi (Mycena s.s.) driven by repeated elements and novel gene families across ecological guilds.</title>
        <authorList>
            <consortium name="Lawrence Berkeley National Laboratory"/>
            <person name="Harder C.B."/>
            <person name="Miyauchi S."/>
            <person name="Viragh M."/>
            <person name="Kuo A."/>
            <person name="Thoen E."/>
            <person name="Andreopoulos B."/>
            <person name="Lu D."/>
            <person name="Skrede I."/>
            <person name="Drula E."/>
            <person name="Henrissat B."/>
            <person name="Morin E."/>
            <person name="Kohler A."/>
            <person name="Barry K."/>
            <person name="LaButti K."/>
            <person name="Morin E."/>
            <person name="Salamov A."/>
            <person name="Lipzen A."/>
            <person name="Mereny Z."/>
            <person name="Hegedus B."/>
            <person name="Baldrian P."/>
            <person name="Stursova M."/>
            <person name="Weitz H."/>
            <person name="Taylor A."/>
            <person name="Grigoriev I.V."/>
            <person name="Nagy L.G."/>
            <person name="Martin F."/>
            <person name="Kauserud H."/>
        </authorList>
    </citation>
    <scope>NUCLEOTIDE SEQUENCE</scope>
    <source>
        <strain evidence="7">9284</strain>
    </source>
</reference>
<proteinExistence type="predicted"/>